<dbReference type="GO" id="GO:0051287">
    <property type="term" value="F:NAD binding"/>
    <property type="evidence" value="ECO:0007669"/>
    <property type="project" value="InterPro"/>
</dbReference>
<dbReference type="PANTHER" id="PTHR43333:SF1">
    <property type="entry name" value="D-ISOMER SPECIFIC 2-HYDROXYACID DEHYDROGENASE NAD-BINDING DOMAIN-CONTAINING PROTEIN"/>
    <property type="match status" value="1"/>
</dbReference>
<dbReference type="RefSeq" id="WP_090361269.1">
    <property type="nucleotide sequence ID" value="NZ_FNEM01000001.1"/>
</dbReference>
<evidence type="ECO:0000256" key="2">
    <source>
        <dbReference type="ARBA" id="ARBA00023027"/>
    </source>
</evidence>
<dbReference type="EMBL" id="FNEM01000001">
    <property type="protein sequence ID" value="SDI46185.1"/>
    <property type="molecule type" value="Genomic_DNA"/>
</dbReference>
<dbReference type="InterPro" id="IPR036291">
    <property type="entry name" value="NAD(P)-bd_dom_sf"/>
</dbReference>
<reference evidence="5" key="1">
    <citation type="submission" date="2016-10" db="EMBL/GenBank/DDBJ databases">
        <authorList>
            <person name="Varghese N."/>
            <person name="Submissions S."/>
        </authorList>
    </citation>
    <scope>NUCLEOTIDE SEQUENCE [LARGE SCALE GENOMIC DNA]</scope>
    <source>
        <strain evidence="5">DSM 23317</strain>
    </source>
</reference>
<dbReference type="FunFam" id="3.40.50.720:FF:000363">
    <property type="entry name" value="D-isomer specific 2-hydroxyacid dehydrogenase"/>
    <property type="match status" value="1"/>
</dbReference>
<evidence type="ECO:0000313" key="4">
    <source>
        <dbReference type="EMBL" id="SDI46185.1"/>
    </source>
</evidence>
<evidence type="ECO:0000313" key="5">
    <source>
        <dbReference type="Proteomes" id="UP000199527"/>
    </source>
</evidence>
<accession>A0A1G8KRT6</accession>
<name>A0A1G8KRT6_9GAMM</name>
<dbReference type="AlphaFoldDB" id="A0A1G8KRT6"/>
<dbReference type="OrthoDB" id="9787219at2"/>
<keyword evidence="2" id="KW-0520">NAD</keyword>
<keyword evidence="1" id="KW-0560">Oxidoreductase</keyword>
<dbReference type="InterPro" id="IPR006140">
    <property type="entry name" value="D-isomer_DH_NAD-bd"/>
</dbReference>
<feature type="domain" description="D-isomer specific 2-hydroxyacid dehydrogenase NAD-binding" evidence="3">
    <location>
        <begin position="96"/>
        <end position="268"/>
    </location>
</feature>
<evidence type="ECO:0000256" key="1">
    <source>
        <dbReference type="ARBA" id="ARBA00023002"/>
    </source>
</evidence>
<sequence length="303" mass="33528">MPSLALLTNQNDRYHQLLVNAHLPGVTFTNKVEHADIWLADPELAARQLAHSPPPAWLASTYAGVNALLTPGLPRNYSLTHIRRLFGPLMSEYVFGHLLSHLRHLPQLARQQRHQQWQPHPYTSLAGTTLVTLGTGDIARHIATVARAFGMTVLGVSRSGEARTEFDAVCRFEEASATLSRAQVLVSVLPDTAETRGLIDASVLQQLPPACLLFNVGRGSAIDEQALLQALNAGHIAHAFLDVFKQEPLPAGHPFWHHPAVTVTPHVAAVSQPEQVCDQVIDNYHRFIDGRPLQHQFQWQRGY</sequence>
<dbReference type="PANTHER" id="PTHR43333">
    <property type="entry name" value="2-HACID_DH_C DOMAIN-CONTAINING PROTEIN"/>
    <property type="match status" value="1"/>
</dbReference>
<dbReference type="Gene3D" id="3.40.50.720">
    <property type="entry name" value="NAD(P)-binding Rossmann-like Domain"/>
    <property type="match status" value="2"/>
</dbReference>
<evidence type="ECO:0000259" key="3">
    <source>
        <dbReference type="Pfam" id="PF02826"/>
    </source>
</evidence>
<keyword evidence="5" id="KW-1185">Reference proteome</keyword>
<gene>
    <name evidence="4" type="ORF">SAMN04488540_101465</name>
</gene>
<dbReference type="Pfam" id="PF02826">
    <property type="entry name" value="2-Hacid_dh_C"/>
    <property type="match status" value="1"/>
</dbReference>
<dbReference type="CDD" id="cd05300">
    <property type="entry name" value="2-Hacid_dh_1"/>
    <property type="match status" value="1"/>
</dbReference>
<dbReference type="GO" id="GO:0016491">
    <property type="term" value="F:oxidoreductase activity"/>
    <property type="evidence" value="ECO:0007669"/>
    <property type="project" value="UniProtKB-KW"/>
</dbReference>
<protein>
    <submittedName>
        <fullName evidence="4">Phosphoglycerate dehydrogenase</fullName>
    </submittedName>
</protein>
<proteinExistence type="predicted"/>
<dbReference type="SUPFAM" id="SSF51735">
    <property type="entry name" value="NAD(P)-binding Rossmann-fold domains"/>
    <property type="match status" value="1"/>
</dbReference>
<dbReference type="Proteomes" id="UP000199527">
    <property type="component" value="Unassembled WGS sequence"/>
</dbReference>
<organism evidence="4 5">
    <name type="scientific">Ferrimonas sediminum</name>
    <dbReference type="NCBI Taxonomy" id="718193"/>
    <lineage>
        <taxon>Bacteria</taxon>
        <taxon>Pseudomonadati</taxon>
        <taxon>Pseudomonadota</taxon>
        <taxon>Gammaproteobacteria</taxon>
        <taxon>Alteromonadales</taxon>
        <taxon>Ferrimonadaceae</taxon>
        <taxon>Ferrimonas</taxon>
    </lineage>
</organism>